<dbReference type="EMBL" id="MRCE01000025">
    <property type="protein sequence ID" value="OKH33956.1"/>
    <property type="molecule type" value="Genomic_DNA"/>
</dbReference>
<reference evidence="6 7" key="1">
    <citation type="submission" date="2016-11" db="EMBL/GenBank/DDBJ databases">
        <title>Draft Genome Sequences of Nine Cyanobacterial Strains from Diverse Habitats.</title>
        <authorList>
            <person name="Zhu T."/>
            <person name="Hou S."/>
            <person name="Lu X."/>
            <person name="Hess W.R."/>
        </authorList>
    </citation>
    <scope>NUCLEOTIDE SEQUENCE [LARGE SCALE GENOMIC DNA]</scope>
    <source>
        <strain evidence="6 7">IAM M-71</strain>
    </source>
</reference>
<organism evidence="6 7">
    <name type="scientific">[Phormidium ambiguum] IAM M-71</name>
    <dbReference type="NCBI Taxonomy" id="454136"/>
    <lineage>
        <taxon>Bacteria</taxon>
        <taxon>Bacillati</taxon>
        <taxon>Cyanobacteriota</taxon>
        <taxon>Cyanophyceae</taxon>
        <taxon>Oscillatoriophycideae</taxon>
        <taxon>Aerosakkonematales</taxon>
        <taxon>Aerosakkonemataceae</taxon>
        <taxon>Floridanema</taxon>
    </lineage>
</organism>
<feature type="domain" description="RNA polymerase sigma-70 region 4" evidence="5">
    <location>
        <begin position="313"/>
        <end position="356"/>
    </location>
</feature>
<dbReference type="PANTHER" id="PTHR30385:SF7">
    <property type="entry name" value="RNA POLYMERASE SIGMA FACTOR FLIA"/>
    <property type="match status" value="1"/>
</dbReference>
<dbReference type="OrthoDB" id="527295at2"/>
<dbReference type="RefSeq" id="WP_073595627.1">
    <property type="nucleotide sequence ID" value="NZ_MRCE01000025.1"/>
</dbReference>
<dbReference type="AlphaFoldDB" id="A0A1U7IBH9"/>
<dbReference type="STRING" id="454136.NIES2119_21950"/>
<name>A0A1U7IBH9_9CYAN</name>
<protein>
    <submittedName>
        <fullName evidence="6">Group 3/4 sigma-70 RNA polymerase sigma factor</fullName>
    </submittedName>
</protein>
<gene>
    <name evidence="6" type="ORF">NIES2119_21950</name>
</gene>
<keyword evidence="1" id="KW-0805">Transcription regulation</keyword>
<accession>A0A1U7IBH9</accession>
<proteinExistence type="predicted"/>
<keyword evidence="3" id="KW-0238">DNA-binding</keyword>
<evidence type="ECO:0000256" key="3">
    <source>
        <dbReference type="ARBA" id="ARBA00023125"/>
    </source>
</evidence>
<dbReference type="Pfam" id="PF04545">
    <property type="entry name" value="Sigma70_r4"/>
    <property type="match status" value="1"/>
</dbReference>
<dbReference type="PANTHER" id="PTHR30385">
    <property type="entry name" value="SIGMA FACTOR F FLAGELLAR"/>
    <property type="match status" value="1"/>
</dbReference>
<dbReference type="GO" id="GO:0003677">
    <property type="term" value="F:DNA binding"/>
    <property type="evidence" value="ECO:0007669"/>
    <property type="project" value="UniProtKB-KW"/>
</dbReference>
<evidence type="ECO:0000256" key="4">
    <source>
        <dbReference type="ARBA" id="ARBA00023163"/>
    </source>
</evidence>
<dbReference type="InterPro" id="IPR013324">
    <property type="entry name" value="RNA_pol_sigma_r3/r4-like"/>
</dbReference>
<dbReference type="Gene3D" id="1.10.10.60">
    <property type="entry name" value="Homeodomain-like"/>
    <property type="match status" value="1"/>
</dbReference>
<comment type="caution">
    <text evidence="6">The sequence shown here is derived from an EMBL/GenBank/DDBJ whole genome shotgun (WGS) entry which is preliminary data.</text>
</comment>
<dbReference type="InterPro" id="IPR014284">
    <property type="entry name" value="RNA_pol_sigma-70_dom"/>
</dbReference>
<sequence length="405" mass="46551">MKPRQQIIELFSTFIQLADDLFDRWITDSRLQRSMLRSFQQVGELDDAESSEDFWVLYWYRLWKSNPESLANSHLSAYLQESCYWVAQRVTIQLTSMQYKFSDCFQIAIASLPIVLKGYNPSQGASLKTYASLVFNNTLRDTLRQQKEAVSRTDWGLLRKISQKQLVESLQAAGFSEKAIANYRLAWTCFKTYCAPSETPGTRQLSKPDSQTWKAITQLYNNQRLRQIPAIESQATPENLERWLKDCAKQIRSYLYPAISSLNVSKSESNSGEILDDLPANNDASPLTNLIIQEEIQERQTRKTEINNVLTVALEKLDPQVQTLLHLYYAQQLTQQQIAAQLEIKQYTVSRRLSSAKETLLLALAKWSQETLHISLTSPAVRNMGVVLEEWLQKKLSSDTSKENN</sequence>
<keyword evidence="2" id="KW-0731">Sigma factor</keyword>
<dbReference type="SUPFAM" id="SSF88659">
    <property type="entry name" value="Sigma3 and sigma4 domains of RNA polymerase sigma factors"/>
    <property type="match status" value="1"/>
</dbReference>
<evidence type="ECO:0000256" key="2">
    <source>
        <dbReference type="ARBA" id="ARBA00023082"/>
    </source>
</evidence>
<evidence type="ECO:0000256" key="1">
    <source>
        <dbReference type="ARBA" id="ARBA00023015"/>
    </source>
</evidence>
<keyword evidence="4" id="KW-0804">Transcription</keyword>
<dbReference type="GO" id="GO:0006352">
    <property type="term" value="P:DNA-templated transcription initiation"/>
    <property type="evidence" value="ECO:0007669"/>
    <property type="project" value="InterPro"/>
</dbReference>
<dbReference type="InterPro" id="IPR013325">
    <property type="entry name" value="RNA_pol_sigma_r2"/>
</dbReference>
<dbReference type="NCBIfam" id="TIGR02937">
    <property type="entry name" value="sigma70-ECF"/>
    <property type="match status" value="1"/>
</dbReference>
<dbReference type="InterPro" id="IPR007630">
    <property type="entry name" value="RNA_pol_sigma70_r4"/>
</dbReference>
<evidence type="ECO:0000313" key="7">
    <source>
        <dbReference type="Proteomes" id="UP000185860"/>
    </source>
</evidence>
<evidence type="ECO:0000259" key="5">
    <source>
        <dbReference type="Pfam" id="PF04545"/>
    </source>
</evidence>
<dbReference type="SUPFAM" id="SSF88946">
    <property type="entry name" value="Sigma2 domain of RNA polymerase sigma factors"/>
    <property type="match status" value="1"/>
</dbReference>
<dbReference type="GO" id="GO:0016987">
    <property type="term" value="F:sigma factor activity"/>
    <property type="evidence" value="ECO:0007669"/>
    <property type="project" value="UniProtKB-KW"/>
</dbReference>
<evidence type="ECO:0000313" key="6">
    <source>
        <dbReference type="EMBL" id="OKH33956.1"/>
    </source>
</evidence>
<dbReference type="Proteomes" id="UP000185860">
    <property type="component" value="Unassembled WGS sequence"/>
</dbReference>